<name>A0A1I6ZJD8_9RHOB</name>
<dbReference type="Proteomes" id="UP000182466">
    <property type="component" value="Unassembled WGS sequence"/>
</dbReference>
<evidence type="ECO:0000313" key="5">
    <source>
        <dbReference type="Proteomes" id="UP000182466"/>
    </source>
</evidence>
<evidence type="ECO:0000259" key="3">
    <source>
        <dbReference type="Pfam" id="PF05170"/>
    </source>
</evidence>
<dbReference type="EMBL" id="FPAW01000004">
    <property type="protein sequence ID" value="SFT62763.1"/>
    <property type="molecule type" value="Genomic_DNA"/>
</dbReference>
<dbReference type="OrthoDB" id="7161641at2"/>
<organism evidence="4 5">
    <name type="scientific">Sedimentitalea nanhaiensis</name>
    <dbReference type="NCBI Taxonomy" id="999627"/>
    <lineage>
        <taxon>Bacteria</taxon>
        <taxon>Pseudomonadati</taxon>
        <taxon>Pseudomonadota</taxon>
        <taxon>Alphaproteobacteria</taxon>
        <taxon>Rhodobacterales</taxon>
        <taxon>Paracoccaceae</taxon>
        <taxon>Sedimentitalea</taxon>
    </lineage>
</organism>
<evidence type="ECO:0000256" key="1">
    <source>
        <dbReference type="SAM" id="MobiDB-lite"/>
    </source>
</evidence>
<evidence type="ECO:0000313" key="4">
    <source>
        <dbReference type="EMBL" id="SFT62763.1"/>
    </source>
</evidence>
<evidence type="ECO:0000256" key="2">
    <source>
        <dbReference type="SAM" id="Phobius"/>
    </source>
</evidence>
<proteinExistence type="predicted"/>
<feature type="compositionally biased region" description="Polar residues" evidence="1">
    <location>
        <begin position="1112"/>
        <end position="1122"/>
    </location>
</feature>
<gene>
    <name evidence="4" type="ORF">SAMN05216236_104147</name>
</gene>
<keyword evidence="2" id="KW-0472">Membrane</keyword>
<dbReference type="AlphaFoldDB" id="A0A1I6ZJD8"/>
<feature type="domain" description="AsmA" evidence="3">
    <location>
        <begin position="89"/>
        <end position="159"/>
    </location>
</feature>
<keyword evidence="2" id="KW-0812">Transmembrane</keyword>
<dbReference type="Pfam" id="PF05170">
    <property type="entry name" value="AsmA"/>
    <property type="match status" value="1"/>
</dbReference>
<accession>A0A1I6ZJD8</accession>
<reference evidence="4 5" key="1">
    <citation type="submission" date="2016-10" db="EMBL/GenBank/DDBJ databases">
        <authorList>
            <person name="de Groot N.N."/>
        </authorList>
    </citation>
    <scope>NUCLEOTIDE SEQUENCE [LARGE SCALE GENOMIC DNA]</scope>
    <source>
        <strain evidence="4 5">CGMCC 1.10959</strain>
    </source>
</reference>
<keyword evidence="5" id="KW-1185">Reference proteome</keyword>
<feature type="region of interest" description="Disordered" evidence="1">
    <location>
        <begin position="1087"/>
        <end position="1122"/>
    </location>
</feature>
<feature type="transmembrane region" description="Helical" evidence="2">
    <location>
        <begin position="28"/>
        <end position="51"/>
    </location>
</feature>
<dbReference type="eggNOG" id="COG3164">
    <property type="taxonomic scope" value="Bacteria"/>
</dbReference>
<dbReference type="RefSeq" id="WP_051372288.1">
    <property type="nucleotide sequence ID" value="NZ_FPAW01000004.1"/>
</dbReference>
<sequence>MADKPEIPSPQDTAAAVVRRPRSRWWRAGGWSLILVSVFSLMLGGLALWGIGQTLTLPEWLRDRIETRIERNLGGMQITFGDVEMVVNRGWRPRVRLRDVALTDARGLPVVQLSDAEASLAMRPLLRGQLQAKSISLTGAFATLRRDAQGTLSLALGNNAATVNQAANLPRLIEKGDRLFLLPALAALVSVEMDALTLRYEDGLKNRVWTLDGGRVQLDRAGDELRLAAGFALLTGTDQVSTIEMNYASRIGANSADFGILVQDIEAADIAAQAVALAWMDVLRAPISGALRGSVDAEGALGPLSATLQIGAGVLQPTDATRPIPFEGARSYFTYRPAEQMIQFDEVYVASSWGTGLAEGRAYLGLGARGLDALIGQFNLSDMTINPDGLYETPLQVPGATADFRLELAPFRMTLGQLHVTQQDSQLHMSGALAADPDGWTLSLDGRTDNLTPERLLELWPERAVPKPRKWVDENLSGGSLRDIDLALRLYPGQKPNLYLDFDYLESTIVFLKTQPPISGASGQVSMVGGRFVATATAGQIVADMGGAVEVSGTSFIIPDVDVKPATPALVRVQGQGSVTSVLSLLNRPPLAVLKDTPLPVDMAQGQARVQGTVALPLKPRVQFEEFEFHLNGQIDGVQSDVLVPDHTVRADTLMLTGDQTQIVLAGSGSIDQLPVEVRWRQPIGRDTPKGSRLEGQVELSPRLVETFGIGLPNNSVSGRGTGRFTLDLAPGKPPTLTVTSDLKGVGLRLPPLGWSKPASAAGMLELNGVLGAQTRIDRLVLQAAGLSATGAVVNRPGGGLDRALLSSVRLHDWLDASVELVGRGRAAPDLRILSGTLDMRRATFDSGGGGGADAQPGGLQVSLSRLQVSDTIALTDFSGRFNLAGGLSGPFSGKVNGQTRVSGQLAPRGGRSAVQVQSNDAGGVIRAAGLLTKAHGGDFALTLLPSSRPGQFDGTLRITDTKVREAPAIAALLNAVSVVGLLDELSGQGIQFSEVDARFRLAPSKVTVFESSAIGPSIGLSMDGTMDLLSNRLRMQGVISPIYLLNQIGSVVGRKGEGMIGFNYTLTGPASSPRVQVNPLSALTPGPLRNIMRGARPPLDENAPSPRITLPNANSGNGSGR</sequence>
<protein>
    <recommendedName>
        <fullName evidence="3">AsmA domain-containing protein</fullName>
    </recommendedName>
</protein>
<keyword evidence="2" id="KW-1133">Transmembrane helix</keyword>
<dbReference type="STRING" id="999627.SAMN05216236_104147"/>
<dbReference type="InterPro" id="IPR007844">
    <property type="entry name" value="AsmA"/>
</dbReference>